<evidence type="ECO:0000256" key="1">
    <source>
        <dbReference type="ARBA" id="ARBA00022964"/>
    </source>
</evidence>
<dbReference type="AlphaFoldDB" id="A0A366HAV6"/>
<keyword evidence="6" id="KW-1185">Reference proteome</keyword>
<dbReference type="PANTHER" id="PTHR41517:SF1">
    <property type="entry name" value="CUPIN"/>
    <property type="match status" value="1"/>
</dbReference>
<dbReference type="InterPro" id="IPR011960">
    <property type="entry name" value="Gentisate_dOase"/>
</dbReference>
<comment type="caution">
    <text evidence="5">The sequence shown here is derived from an EMBL/GenBank/DDBJ whole genome shotgun (WGS) entry which is preliminary data.</text>
</comment>
<evidence type="ECO:0000259" key="4">
    <source>
        <dbReference type="Pfam" id="PF07883"/>
    </source>
</evidence>
<dbReference type="Gene3D" id="2.60.120.10">
    <property type="entry name" value="Jelly Rolls"/>
    <property type="match status" value="1"/>
</dbReference>
<keyword evidence="2" id="KW-0560">Oxidoreductase</keyword>
<dbReference type="Pfam" id="PF07883">
    <property type="entry name" value="Cupin_2"/>
    <property type="match status" value="1"/>
</dbReference>
<sequence>MSNATSPGTREHDAVRQEFYQRLDQNGVAPLWAAMARLVTPQPRAQYAPASWKYAQMRALLMEAGGLITAREAERRVLVLENPSLRGISQITQSLYAGLQLIMPGEIAPSHRHAAAALRLVIEGQGAYTAVDGERITMHPGDFIITPSWTFHDHGNPGSEPVIWLDGLDVPIVNMFTASFAESYPQETQAIVRPEGDAAARYGATLLPLDYTPQGSSSPLFVYPYSRSREALDQLHRNGPLDAHHGIKLQYANPATGGAPMPTMAAFTQLLPAGFESAAYRCTDGTVYCVVEGRGRSRIGEQTIEWGQHDVFVAPSWCEVQHQSDEDSVLFSFSDRPAQKALGLWRESRG</sequence>
<dbReference type="InterPro" id="IPR011051">
    <property type="entry name" value="RmlC_Cupin_sf"/>
</dbReference>
<dbReference type="InterPro" id="IPR013096">
    <property type="entry name" value="Cupin_2"/>
</dbReference>
<dbReference type="RefSeq" id="WP_113933308.1">
    <property type="nucleotide sequence ID" value="NZ_JACCEU010000003.1"/>
</dbReference>
<dbReference type="CDD" id="cd06992">
    <property type="entry name" value="cupin_GDO-like_C"/>
    <property type="match status" value="1"/>
</dbReference>
<dbReference type="OrthoDB" id="285029at2"/>
<protein>
    <recommendedName>
        <fullName evidence="3">Gentisate 1,2-dioxygenase</fullName>
        <ecNumber evidence="3">1.13.11.4</ecNumber>
    </recommendedName>
</protein>
<reference evidence="5 6" key="1">
    <citation type="submission" date="2018-06" db="EMBL/GenBank/DDBJ databases">
        <title>Genomic Encyclopedia of Type Strains, Phase IV (KMG-IV): sequencing the most valuable type-strain genomes for metagenomic binning, comparative biology and taxonomic classification.</title>
        <authorList>
            <person name="Goeker M."/>
        </authorList>
    </citation>
    <scope>NUCLEOTIDE SEQUENCE [LARGE SCALE GENOMIC DNA]</scope>
    <source>
        <strain evidence="5 6">DSM 25520</strain>
    </source>
</reference>
<keyword evidence="1 5" id="KW-0223">Dioxygenase</keyword>
<dbReference type="CDD" id="cd02216">
    <property type="entry name" value="cupin_GDO-like_N"/>
    <property type="match status" value="1"/>
</dbReference>
<gene>
    <name evidence="5" type="ORF">DFR37_105138</name>
</gene>
<name>A0A366HAV6_9BURK</name>
<dbReference type="Proteomes" id="UP000253628">
    <property type="component" value="Unassembled WGS sequence"/>
</dbReference>
<proteinExistence type="predicted"/>
<dbReference type="InterPro" id="IPR014710">
    <property type="entry name" value="RmlC-like_jellyroll"/>
</dbReference>
<dbReference type="GO" id="GO:0047922">
    <property type="term" value="F:gentisate 1,2-dioxygenase activity"/>
    <property type="evidence" value="ECO:0007669"/>
    <property type="project" value="UniProtKB-UniRule"/>
</dbReference>
<evidence type="ECO:0000313" key="5">
    <source>
        <dbReference type="EMBL" id="RBP39345.1"/>
    </source>
</evidence>
<dbReference type="PANTHER" id="PTHR41517">
    <property type="entry name" value="1,2-DIOXYGENASE PROTEIN-RELATED"/>
    <property type="match status" value="1"/>
</dbReference>
<dbReference type="InterPro" id="IPR047183">
    <property type="entry name" value="GDO-like"/>
</dbReference>
<accession>A0A366HAV6</accession>
<dbReference type="EMBL" id="QNRQ01000005">
    <property type="protein sequence ID" value="RBP39345.1"/>
    <property type="molecule type" value="Genomic_DNA"/>
</dbReference>
<evidence type="ECO:0000256" key="3">
    <source>
        <dbReference type="NCBIfam" id="TIGR02272"/>
    </source>
</evidence>
<evidence type="ECO:0000313" key="6">
    <source>
        <dbReference type="Proteomes" id="UP000253628"/>
    </source>
</evidence>
<feature type="domain" description="Cupin type-2" evidence="4">
    <location>
        <begin position="99"/>
        <end position="166"/>
    </location>
</feature>
<dbReference type="EC" id="1.13.11.4" evidence="3"/>
<organism evidence="5 6">
    <name type="scientific">Eoetvoesiella caeni</name>
    <dbReference type="NCBI Taxonomy" id="645616"/>
    <lineage>
        <taxon>Bacteria</taxon>
        <taxon>Pseudomonadati</taxon>
        <taxon>Pseudomonadota</taxon>
        <taxon>Betaproteobacteria</taxon>
        <taxon>Burkholderiales</taxon>
        <taxon>Alcaligenaceae</taxon>
        <taxon>Eoetvoesiella</taxon>
    </lineage>
</organism>
<evidence type="ECO:0000256" key="2">
    <source>
        <dbReference type="ARBA" id="ARBA00023002"/>
    </source>
</evidence>
<dbReference type="SUPFAM" id="SSF51182">
    <property type="entry name" value="RmlC-like cupins"/>
    <property type="match status" value="1"/>
</dbReference>
<dbReference type="NCBIfam" id="TIGR02272">
    <property type="entry name" value="gentisate_1_2"/>
    <property type="match status" value="1"/>
</dbReference>